<dbReference type="Gene3D" id="2.40.160.180">
    <property type="entry name" value="Carbohydrate-selective porin OprB"/>
    <property type="match status" value="1"/>
</dbReference>
<dbReference type="RefSeq" id="WP_126460912.1">
    <property type="nucleotide sequence ID" value="NZ_AP018721.1"/>
</dbReference>
<dbReference type="AlphaFoldDB" id="A0A4R3JTR4"/>
<feature type="chain" id="PRO_5020828928" evidence="2">
    <location>
        <begin position="22"/>
        <end position="450"/>
    </location>
</feature>
<evidence type="ECO:0000313" key="5">
    <source>
        <dbReference type="Proteomes" id="UP000295135"/>
    </source>
</evidence>
<proteinExistence type="inferred from homology"/>
<keyword evidence="5" id="KW-1185">Reference proteome</keyword>
<evidence type="ECO:0000256" key="2">
    <source>
        <dbReference type="RuleBase" id="RU363072"/>
    </source>
</evidence>
<dbReference type="InterPro" id="IPR007049">
    <property type="entry name" value="Carb-sel_porin_OprB"/>
</dbReference>
<protein>
    <submittedName>
        <fullName evidence="4">Carbohydrate-selective porin OprB</fullName>
    </submittedName>
</protein>
<sequence length="450" mass="48112">MFNHKLPALCLMGCLALPAQAASDSELLLQEIKRLSERVAQLEAERSGAAAVGNNSLAERLAQVESRVGALQKPVERLEAVQGIAFGAGLTMVAQDALGGEVRGSRSQANYRADIEVTLPGGMIGPAQGELFAHLRLGQGKGLSLANPSYTATPNSTVFELHDGDSAALLAQAWYQLTLPLGEAQTGTSARMEFTVGKLDPFIFFDQNAIAGDETTAFLNHAFVHNPMLDSGGDVGVDLHGFTPGIRLAYRQPGLRNDYWQASLGLFGSGPGASFEGSFDKPFVIGQLEAGQELGAGLAGSYRLYAWSNGRATAYDGVTEERHSGWGVSLDQRIAQHASLFARYGQSTQGRVRFDRALTVGAELAGANWGRAHDRLGLAVGWLKTADTYRDADPDGYGPSGTERLAELYYTWRLNEQLELSPDLQWIGRPGGNGAARELTVVGLRAKASF</sequence>
<evidence type="ECO:0000256" key="1">
    <source>
        <dbReference type="ARBA" id="ARBA00008769"/>
    </source>
</evidence>
<dbReference type="Pfam" id="PF04966">
    <property type="entry name" value="OprB"/>
    <property type="match status" value="1"/>
</dbReference>
<organism evidence="4 5">
    <name type="scientific">Sulfuritortus calidifontis</name>
    <dbReference type="NCBI Taxonomy" id="1914471"/>
    <lineage>
        <taxon>Bacteria</taxon>
        <taxon>Pseudomonadati</taxon>
        <taxon>Pseudomonadota</taxon>
        <taxon>Betaproteobacteria</taxon>
        <taxon>Nitrosomonadales</taxon>
        <taxon>Thiobacillaceae</taxon>
        <taxon>Sulfuritortus</taxon>
    </lineage>
</organism>
<name>A0A4R3JTR4_9PROT</name>
<keyword evidence="2" id="KW-0732">Signal</keyword>
<comment type="caution">
    <text evidence="4">The sequence shown here is derived from an EMBL/GenBank/DDBJ whole genome shotgun (WGS) entry which is preliminary data.</text>
</comment>
<evidence type="ECO:0000256" key="3">
    <source>
        <dbReference type="SAM" id="Coils"/>
    </source>
</evidence>
<comment type="similarity">
    <text evidence="1 2">Belongs to the OprB family.</text>
</comment>
<dbReference type="InterPro" id="IPR038673">
    <property type="entry name" value="OprB_sf"/>
</dbReference>
<accession>A0A4R3JTR4</accession>
<dbReference type="PANTHER" id="PTHR37944:SF1">
    <property type="entry name" value="PORIN B"/>
    <property type="match status" value="1"/>
</dbReference>
<feature type="signal peptide" evidence="2">
    <location>
        <begin position="1"/>
        <end position="21"/>
    </location>
</feature>
<keyword evidence="3" id="KW-0175">Coiled coil</keyword>
<dbReference type="GO" id="GO:0015288">
    <property type="term" value="F:porin activity"/>
    <property type="evidence" value="ECO:0007669"/>
    <property type="project" value="InterPro"/>
</dbReference>
<gene>
    <name evidence="4" type="ORF">EDC61_11348</name>
</gene>
<dbReference type="Proteomes" id="UP000295135">
    <property type="component" value="Unassembled WGS sequence"/>
</dbReference>
<reference evidence="4 5" key="1">
    <citation type="submission" date="2019-03" db="EMBL/GenBank/DDBJ databases">
        <title>Genomic Encyclopedia of Type Strains, Phase IV (KMG-IV): sequencing the most valuable type-strain genomes for metagenomic binning, comparative biology and taxonomic classification.</title>
        <authorList>
            <person name="Goeker M."/>
        </authorList>
    </citation>
    <scope>NUCLEOTIDE SEQUENCE [LARGE SCALE GENOMIC DNA]</scope>
    <source>
        <strain evidence="4 5">DSM 103923</strain>
    </source>
</reference>
<feature type="coiled-coil region" evidence="3">
    <location>
        <begin position="25"/>
        <end position="52"/>
    </location>
</feature>
<evidence type="ECO:0000313" key="4">
    <source>
        <dbReference type="EMBL" id="TCS70895.1"/>
    </source>
</evidence>
<dbReference type="OrthoDB" id="5755240at2"/>
<dbReference type="InterPro" id="IPR052932">
    <property type="entry name" value="OprB_Porin"/>
</dbReference>
<dbReference type="GO" id="GO:0008643">
    <property type="term" value="P:carbohydrate transport"/>
    <property type="evidence" value="ECO:0007669"/>
    <property type="project" value="InterPro"/>
</dbReference>
<dbReference type="PANTHER" id="PTHR37944">
    <property type="entry name" value="PORIN B"/>
    <property type="match status" value="1"/>
</dbReference>
<dbReference type="EMBL" id="SLZY01000013">
    <property type="protein sequence ID" value="TCS70895.1"/>
    <property type="molecule type" value="Genomic_DNA"/>
</dbReference>
<dbReference type="GO" id="GO:0016020">
    <property type="term" value="C:membrane"/>
    <property type="evidence" value="ECO:0007669"/>
    <property type="project" value="InterPro"/>
</dbReference>